<gene>
    <name evidence="2" type="ORF">K489DRAFT_368018</name>
</gene>
<reference evidence="2" key="3">
    <citation type="submission" date="2025-08" db="UniProtKB">
        <authorList>
            <consortium name="RefSeq"/>
        </authorList>
    </citation>
    <scope>IDENTIFICATION</scope>
    <source>
        <strain evidence="2">CBS 342.82</strain>
    </source>
</reference>
<dbReference type="OrthoDB" id="5425274at2759"/>
<reference evidence="2" key="2">
    <citation type="submission" date="2020-04" db="EMBL/GenBank/DDBJ databases">
        <authorList>
            <consortium name="NCBI Genome Project"/>
        </authorList>
    </citation>
    <scope>NUCLEOTIDE SEQUENCE</scope>
    <source>
        <strain evidence="2">CBS 342.82</strain>
    </source>
</reference>
<keyword evidence="1" id="KW-1185">Reference proteome</keyword>
<sequence>MFDHELKDNEYVNGMLSGLAVLGTCGERNGWVPAISYTTTLAARIQQDHVQQQIQQGRSHDDATDAAPAIHQLVQQDVARFMTMTEFGGQPHPIQTIYTQKMYGMKIRYTTNAAGQIGWSGANQDVIVV</sequence>
<name>A0A6J3MG58_9PEZI</name>
<dbReference type="AlphaFoldDB" id="A0A6J3MG58"/>
<proteinExistence type="predicted"/>
<reference evidence="2" key="1">
    <citation type="submission" date="2020-01" db="EMBL/GenBank/DDBJ databases">
        <authorList>
            <consortium name="DOE Joint Genome Institute"/>
            <person name="Haridas S."/>
            <person name="Albert R."/>
            <person name="Binder M."/>
            <person name="Bloem J."/>
            <person name="Labutti K."/>
            <person name="Salamov A."/>
            <person name="Andreopoulos B."/>
            <person name="Baker S.E."/>
            <person name="Barry K."/>
            <person name="Bills G."/>
            <person name="Bluhm B.H."/>
            <person name="Cannon C."/>
            <person name="Castanera R."/>
            <person name="Culley D.E."/>
            <person name="Daum C."/>
            <person name="Ezra D."/>
            <person name="Gonzalez J.B."/>
            <person name="Henrissat B."/>
            <person name="Kuo A."/>
            <person name="Liang C."/>
            <person name="Lipzen A."/>
            <person name="Lutzoni F."/>
            <person name="Magnuson J."/>
            <person name="Mondo S."/>
            <person name="Nolan M."/>
            <person name="Ohm R."/>
            <person name="Pangilinan J."/>
            <person name="Park H.-J."/>
            <person name="Ramirez L."/>
            <person name="Alfaro M."/>
            <person name="Sun H."/>
            <person name="Tritt A."/>
            <person name="Yoshinaga Y."/>
            <person name="Zwiers L.-H."/>
            <person name="Turgeon B.G."/>
            <person name="Goodwin S.B."/>
            <person name="Spatafora J.W."/>
            <person name="Crous P.W."/>
            <person name="Grigoriev I.V."/>
        </authorList>
    </citation>
    <scope>NUCLEOTIDE SEQUENCE</scope>
    <source>
        <strain evidence="2">CBS 342.82</strain>
    </source>
</reference>
<feature type="non-terminal residue" evidence="2">
    <location>
        <position position="129"/>
    </location>
</feature>
<organism evidence="2">
    <name type="scientific">Dissoconium aciculare CBS 342.82</name>
    <dbReference type="NCBI Taxonomy" id="1314786"/>
    <lineage>
        <taxon>Eukaryota</taxon>
        <taxon>Fungi</taxon>
        <taxon>Dikarya</taxon>
        <taxon>Ascomycota</taxon>
        <taxon>Pezizomycotina</taxon>
        <taxon>Dothideomycetes</taxon>
        <taxon>Dothideomycetidae</taxon>
        <taxon>Mycosphaerellales</taxon>
        <taxon>Dissoconiaceae</taxon>
        <taxon>Dissoconium</taxon>
    </lineage>
</organism>
<evidence type="ECO:0000313" key="2">
    <source>
        <dbReference type="RefSeq" id="XP_033463884.1"/>
    </source>
</evidence>
<dbReference type="Proteomes" id="UP000504637">
    <property type="component" value="Unplaced"/>
</dbReference>
<dbReference type="RefSeq" id="XP_033463884.1">
    <property type="nucleotide sequence ID" value="XM_033602914.1"/>
</dbReference>
<evidence type="ECO:0000313" key="1">
    <source>
        <dbReference type="Proteomes" id="UP000504637"/>
    </source>
</evidence>
<accession>A0A6J3MG58</accession>
<dbReference type="GeneID" id="54360714"/>
<protein>
    <submittedName>
        <fullName evidence="2">Uncharacterized protein</fullName>
    </submittedName>
</protein>